<evidence type="ECO:0000256" key="1">
    <source>
        <dbReference type="SAM" id="MobiDB-lite"/>
    </source>
</evidence>
<dbReference type="EMBL" id="CP065687">
    <property type="protein sequence ID" value="QPS48014.1"/>
    <property type="molecule type" value="Genomic_DNA"/>
</dbReference>
<evidence type="ECO:0000313" key="3">
    <source>
        <dbReference type="EMBL" id="QPS48014.1"/>
    </source>
</evidence>
<evidence type="ECO:0000313" key="4">
    <source>
        <dbReference type="Proteomes" id="UP000594943"/>
    </source>
</evidence>
<evidence type="ECO:0000256" key="2">
    <source>
        <dbReference type="SAM" id="Phobius"/>
    </source>
</evidence>
<accession>A0A7T2U980</accession>
<dbReference type="Proteomes" id="UP000594943">
    <property type="component" value="Chromosome 2"/>
</dbReference>
<protein>
    <submittedName>
        <fullName evidence="3">DUF2244 domain-containing protein</fullName>
    </submittedName>
</protein>
<organism evidence="3 4">
    <name type="scientific">Burkholderia humptydooensis</name>
    <dbReference type="NCBI Taxonomy" id="430531"/>
    <lineage>
        <taxon>Bacteria</taxon>
        <taxon>Pseudomonadati</taxon>
        <taxon>Pseudomonadota</taxon>
        <taxon>Betaproteobacteria</taxon>
        <taxon>Burkholderiales</taxon>
        <taxon>Burkholderiaceae</taxon>
        <taxon>Burkholderia</taxon>
        <taxon>pseudomallei group</taxon>
    </lineage>
</organism>
<sequence length="227" mass="25583">MDQIATIGAFAFGLMQAYFLFRVALPTTYMGKTRRYARANANRQVWMLRRNCALSPRQSLLSMGLLAALTPAIATPFAIGEAVAIGGCFLMYARRAVDYDCVVLTGRRLEVTRCDGAKLRRYDWNPRWATVAFESGRNPGIRIRHGGDAASIGRHVTLAQRRYVATEANRALTADARRPPVAAATRRRHRACRWRRSRPRSRARRGRRRHPAVRQKTASSKTPASRT</sequence>
<feature type="transmembrane region" description="Helical" evidence="2">
    <location>
        <begin position="65"/>
        <end position="92"/>
    </location>
</feature>
<dbReference type="InterPro" id="IPR019253">
    <property type="entry name" value="DUF2244_TM"/>
</dbReference>
<keyword evidence="2" id="KW-1133">Transmembrane helix</keyword>
<feature type="transmembrane region" description="Helical" evidence="2">
    <location>
        <begin position="6"/>
        <end position="25"/>
    </location>
</feature>
<dbReference type="AlphaFoldDB" id="A0A7T2U980"/>
<reference evidence="3 4" key="1">
    <citation type="submission" date="2020-12" db="EMBL/GenBank/DDBJ databases">
        <title>FDA dAtabase for Regulatory Grade micrObial Sequences (FDA-ARGOS): Supporting development and validation of Infectious Disease Dx tests.</title>
        <authorList>
            <person name="Nelson B."/>
            <person name="Plummer A."/>
            <person name="Tallon L."/>
            <person name="Sadzewicz L."/>
            <person name="Zhao X."/>
            <person name="Boylan J."/>
            <person name="Ott S."/>
            <person name="Bowen H."/>
            <person name="Vavikolanu K."/>
            <person name="Mehta A."/>
            <person name="Aluvathingal J."/>
            <person name="Nadendla S."/>
            <person name="Myers T."/>
            <person name="Yan Y."/>
            <person name="Sichtig H."/>
        </authorList>
    </citation>
    <scope>NUCLEOTIDE SEQUENCE [LARGE SCALE GENOMIC DNA]</scope>
    <source>
        <strain evidence="3 4">FDAARGOS_899</strain>
    </source>
</reference>
<name>A0A7T2U980_9BURK</name>
<proteinExistence type="predicted"/>
<feature type="region of interest" description="Disordered" evidence="1">
    <location>
        <begin position="175"/>
        <end position="227"/>
    </location>
</feature>
<feature type="compositionally biased region" description="Basic residues" evidence="1">
    <location>
        <begin position="185"/>
        <end position="213"/>
    </location>
</feature>
<keyword evidence="2" id="KW-0472">Membrane</keyword>
<feature type="compositionally biased region" description="Polar residues" evidence="1">
    <location>
        <begin position="216"/>
        <end position="227"/>
    </location>
</feature>
<gene>
    <name evidence="3" type="ORF">I6G56_29720</name>
</gene>
<keyword evidence="2" id="KW-0812">Transmembrane</keyword>
<dbReference type="Pfam" id="PF10003">
    <property type="entry name" value="DUF2244"/>
    <property type="match status" value="1"/>
</dbReference>
<dbReference type="KEGG" id="bhg:I6G56_29720"/>